<evidence type="ECO:0000259" key="1">
    <source>
        <dbReference type="Pfam" id="PF11682"/>
    </source>
</evidence>
<sequence>MYAKSFMVLDGNERLTGALTAQSAPYDRYRCPLCGSAMTFHPEYHAERPWFEHRQNTLTARGRHCPYVKPERVEMQRIKQLRRYVPDARALIRKTDWLCAGCDSHYHGEQYCLICHTGKHSRHANPSEVTVCAC</sequence>
<protein>
    <submittedName>
        <fullName evidence="3">Zinc ribbon protein</fullName>
    </submittedName>
</protein>
<evidence type="ECO:0000313" key="3">
    <source>
        <dbReference type="EMBL" id="MDQ9126818.1"/>
    </source>
</evidence>
<dbReference type="InterPro" id="IPR021696">
    <property type="entry name" value="DUF3279"/>
</dbReference>
<dbReference type="EMBL" id="JAVIGA010000008">
    <property type="protein sequence ID" value="MDQ9126818.1"/>
    <property type="molecule type" value="Genomic_DNA"/>
</dbReference>
<evidence type="ECO:0000313" key="4">
    <source>
        <dbReference type="Proteomes" id="UP001224622"/>
    </source>
</evidence>
<dbReference type="Pfam" id="PF11682">
    <property type="entry name" value="Zn_ribbon_11"/>
    <property type="match status" value="1"/>
</dbReference>
<gene>
    <name evidence="3" type="ORF">RDT67_10295</name>
</gene>
<name>A0AAJ2D920_SERFO</name>
<feature type="domain" description="DUF3279" evidence="1">
    <location>
        <begin position="95"/>
        <end position="124"/>
    </location>
</feature>
<proteinExistence type="predicted"/>
<comment type="caution">
    <text evidence="3">The sequence shown here is derived from an EMBL/GenBank/DDBJ whole genome shotgun (WGS) entry which is preliminary data.</text>
</comment>
<dbReference type="InterPro" id="IPR057150">
    <property type="entry name" value="DUF7828"/>
</dbReference>
<dbReference type="Pfam" id="PF25165">
    <property type="entry name" value="DUF7828"/>
    <property type="match status" value="1"/>
</dbReference>
<organism evidence="3 4">
    <name type="scientific">Serratia fonticola</name>
    <dbReference type="NCBI Taxonomy" id="47917"/>
    <lineage>
        <taxon>Bacteria</taxon>
        <taxon>Pseudomonadati</taxon>
        <taxon>Pseudomonadota</taxon>
        <taxon>Gammaproteobacteria</taxon>
        <taxon>Enterobacterales</taxon>
        <taxon>Yersiniaceae</taxon>
        <taxon>Serratia</taxon>
    </lineage>
</organism>
<dbReference type="RefSeq" id="WP_309047319.1">
    <property type="nucleotide sequence ID" value="NZ_JAVIGA010000008.1"/>
</dbReference>
<reference evidence="3" key="1">
    <citation type="submission" date="2023-08" db="EMBL/GenBank/DDBJ databases">
        <title>The Comparative Genomic Analysis of Yersiniaceae from Polar Regions.</title>
        <authorList>
            <person name="Goncharov A."/>
            <person name="Aslanov B."/>
            <person name="Kolodzhieva V."/>
            <person name="Azarov D."/>
            <person name="Mochov A."/>
            <person name="Lebedeva E."/>
        </authorList>
    </citation>
    <scope>NUCLEOTIDE SEQUENCE</scope>
    <source>
        <strain evidence="3">Vf</strain>
    </source>
</reference>
<feature type="domain" description="DUF7828" evidence="2">
    <location>
        <begin position="2"/>
        <end position="87"/>
    </location>
</feature>
<dbReference type="AlphaFoldDB" id="A0AAJ2D920"/>
<accession>A0AAJ2D920</accession>
<evidence type="ECO:0000259" key="2">
    <source>
        <dbReference type="Pfam" id="PF25165"/>
    </source>
</evidence>
<dbReference type="Proteomes" id="UP001224622">
    <property type="component" value="Unassembled WGS sequence"/>
</dbReference>